<reference evidence="1 2" key="1">
    <citation type="submission" date="2015-03" db="EMBL/GenBank/DDBJ databases">
        <authorList>
            <person name="Melo L.D.R."/>
            <person name="Veiga P."/>
            <person name="Cerca N."/>
            <person name="Kropinski A.M."/>
            <person name="Azeredo J."/>
            <person name="Almeida C."/>
            <person name="Sillankorva S."/>
        </authorList>
    </citation>
    <scope>NUCLEOTIDE SEQUENCE [LARGE SCALE GENOMIC DNA]</scope>
</reference>
<dbReference type="EMBL" id="KP890823">
    <property type="protein sequence ID" value="AKA62038.1"/>
    <property type="molecule type" value="Genomic_DNA"/>
</dbReference>
<dbReference type="Proteomes" id="UP000202749">
    <property type="component" value="Segment"/>
</dbReference>
<gene>
    <name evidence="1" type="ORF">Pm5461_172</name>
</gene>
<dbReference type="GO" id="GO:0005198">
    <property type="term" value="F:structural molecule activity"/>
    <property type="evidence" value="ECO:0007669"/>
    <property type="project" value="InterPro"/>
</dbReference>
<evidence type="ECO:0000313" key="2">
    <source>
        <dbReference type="Proteomes" id="UP000202749"/>
    </source>
</evidence>
<dbReference type="GeneID" id="26622720"/>
<dbReference type="KEGG" id="vg:26622720"/>
<evidence type="ECO:0000313" key="1">
    <source>
        <dbReference type="EMBL" id="AKA62038.1"/>
    </source>
</evidence>
<protein>
    <submittedName>
        <fullName evidence="1">Baseplate tail tube initiator</fullName>
    </submittedName>
</protein>
<dbReference type="OrthoDB" id="4918at10239"/>
<organism evidence="1 2">
    <name type="scientific">Proteus phage vB_PmiM_Pm5461</name>
    <dbReference type="NCBI Taxonomy" id="1636250"/>
    <lineage>
        <taxon>Viruses</taxon>
        <taxon>Duplodnaviria</taxon>
        <taxon>Heunggongvirae</taxon>
        <taxon>Uroviricota</taxon>
        <taxon>Caudoviricetes</taxon>
        <taxon>Pantevenvirales</taxon>
        <taxon>Straboviridae</taxon>
        <taxon>Bragavirus</taxon>
        <taxon>Bragavirus pm5461</taxon>
    </lineage>
</organism>
<dbReference type="InterPro" id="IPR010667">
    <property type="entry name" value="Phage_T4_Gp19"/>
</dbReference>
<name>A0A0G2SS95_9CAUD</name>
<accession>A0A0G2SS95</accession>
<dbReference type="Pfam" id="PF06841">
    <property type="entry name" value="Phage_T4_gp19"/>
    <property type="match status" value="1"/>
</dbReference>
<sequence length="304" mass="33283">MYTLEEFKSQAVNLDFQRTNMFSVVFATAPSSKTNELLDNFGGFLFNNLPIDTDFLGITQGDVTSAVSSLIVSGTQKLVRKSGVSKYLLGAMTNRVVQSLLGEFEVGTYLLDFFNMAFPTSGLMVYSAKLPENRLSYEMDKNHNSPNIKILSREYDPLIISFRMDSEASNYRAMQDWVNAVEDPITGLRALPIDVEADIQVNLHNRSGLPHTVAMFTGCVPVSVSAPELSYEDNNTIAVFDVTFAYRAMQVGSVGRQAALDWLESKTVGAIDNISEENSLSSSLRNLTRLGGAGGGIGAITRLI</sequence>
<dbReference type="RefSeq" id="YP_009195594.1">
    <property type="nucleotide sequence ID" value="NC_028762.1"/>
</dbReference>
<keyword evidence="2" id="KW-1185">Reference proteome</keyword>
<proteinExistence type="predicted"/>